<comment type="caution">
    <text evidence="2">The sequence shown here is derived from an EMBL/GenBank/DDBJ whole genome shotgun (WGS) entry which is preliminary data.</text>
</comment>
<keyword evidence="1" id="KW-1133">Transmembrane helix</keyword>
<evidence type="ECO:0000313" key="3">
    <source>
        <dbReference type="Proteomes" id="UP000611554"/>
    </source>
</evidence>
<evidence type="ECO:0008006" key="4">
    <source>
        <dbReference type="Google" id="ProtNLM"/>
    </source>
</evidence>
<keyword evidence="1" id="KW-0812">Transmembrane</keyword>
<keyword evidence="1" id="KW-0472">Membrane</keyword>
<name>A0ABQ2QEA0_9ACTN</name>
<evidence type="ECO:0000256" key="1">
    <source>
        <dbReference type="SAM" id="Phobius"/>
    </source>
</evidence>
<accession>A0ABQ2QEA0</accession>
<sequence>MTGRTGPDKTGGGGADQRRGRTLGIVSEILVIVLSLYLVLLIGRMIFETVQAFAHQWRPTGVVLVLAEAVYTVTDPPLKFLRRFIPPLRLGTVAFDLSFTVLFIVVLVLIRLVSALR</sequence>
<organism evidence="2 3">
    <name type="scientific">Streptosporangium pseudovulgare</name>
    <dbReference type="NCBI Taxonomy" id="35765"/>
    <lineage>
        <taxon>Bacteria</taxon>
        <taxon>Bacillati</taxon>
        <taxon>Actinomycetota</taxon>
        <taxon>Actinomycetes</taxon>
        <taxon>Streptosporangiales</taxon>
        <taxon>Streptosporangiaceae</taxon>
        <taxon>Streptosporangium</taxon>
    </lineage>
</organism>
<dbReference type="Proteomes" id="UP000611554">
    <property type="component" value="Unassembled WGS sequence"/>
</dbReference>
<feature type="transmembrane region" description="Helical" evidence="1">
    <location>
        <begin position="90"/>
        <end position="113"/>
    </location>
</feature>
<dbReference type="Pfam" id="PF02325">
    <property type="entry name" value="CCB3_YggT"/>
    <property type="match status" value="1"/>
</dbReference>
<dbReference type="InterPro" id="IPR003425">
    <property type="entry name" value="CCB3/YggT"/>
</dbReference>
<feature type="transmembrane region" description="Helical" evidence="1">
    <location>
        <begin position="25"/>
        <end position="47"/>
    </location>
</feature>
<reference evidence="3" key="1">
    <citation type="journal article" date="2019" name="Int. J. Syst. Evol. Microbiol.">
        <title>The Global Catalogue of Microorganisms (GCM) 10K type strain sequencing project: providing services to taxonomists for standard genome sequencing and annotation.</title>
        <authorList>
            <consortium name="The Broad Institute Genomics Platform"/>
            <consortium name="The Broad Institute Genome Sequencing Center for Infectious Disease"/>
            <person name="Wu L."/>
            <person name="Ma J."/>
        </authorList>
    </citation>
    <scope>NUCLEOTIDE SEQUENCE [LARGE SCALE GENOMIC DNA]</scope>
    <source>
        <strain evidence="3">JCM 3115</strain>
    </source>
</reference>
<dbReference type="EMBL" id="BMQJ01000001">
    <property type="protein sequence ID" value="GGP77077.1"/>
    <property type="molecule type" value="Genomic_DNA"/>
</dbReference>
<protein>
    <recommendedName>
        <fullName evidence="4">YggT family protein</fullName>
    </recommendedName>
</protein>
<gene>
    <name evidence="2" type="ORF">GCM10010140_01190</name>
</gene>
<proteinExistence type="predicted"/>
<keyword evidence="3" id="KW-1185">Reference proteome</keyword>
<evidence type="ECO:0000313" key="2">
    <source>
        <dbReference type="EMBL" id="GGP77077.1"/>
    </source>
</evidence>